<evidence type="ECO:0000256" key="5">
    <source>
        <dbReference type="SAM" id="Phobius"/>
    </source>
</evidence>
<dbReference type="Pfam" id="PF05653">
    <property type="entry name" value="Mg_trans_NIPA"/>
    <property type="match status" value="2"/>
</dbReference>
<keyword evidence="3 5" id="KW-1133">Transmembrane helix</keyword>
<reference evidence="6" key="1">
    <citation type="submission" date="2022-07" db="EMBL/GenBank/DDBJ databases">
        <title>Phylogenomic reconstructions and comparative analyses of Kickxellomycotina fungi.</title>
        <authorList>
            <person name="Reynolds N.K."/>
            <person name="Stajich J.E."/>
            <person name="Barry K."/>
            <person name="Grigoriev I.V."/>
            <person name="Crous P."/>
            <person name="Smith M.E."/>
        </authorList>
    </citation>
    <scope>NUCLEOTIDE SEQUENCE</scope>
    <source>
        <strain evidence="6">NBRC 105413</strain>
    </source>
</reference>
<feature type="transmembrane region" description="Helical" evidence="5">
    <location>
        <begin position="238"/>
        <end position="259"/>
    </location>
</feature>
<feature type="transmembrane region" description="Helical" evidence="5">
    <location>
        <begin position="35"/>
        <end position="54"/>
    </location>
</feature>
<name>A0A9W7XJG5_9FUNG</name>
<dbReference type="GO" id="GO:0016020">
    <property type="term" value="C:membrane"/>
    <property type="evidence" value="ECO:0007669"/>
    <property type="project" value="UniProtKB-SubCell"/>
</dbReference>
<dbReference type="PANTHER" id="PTHR12570">
    <property type="match status" value="1"/>
</dbReference>
<gene>
    <name evidence="6" type="ORF">LPJ64_003606</name>
</gene>
<evidence type="ECO:0008006" key="8">
    <source>
        <dbReference type="Google" id="ProtNLM"/>
    </source>
</evidence>
<feature type="transmembrane region" description="Helical" evidence="5">
    <location>
        <begin position="311"/>
        <end position="331"/>
    </location>
</feature>
<dbReference type="GO" id="GO:0015095">
    <property type="term" value="F:magnesium ion transmembrane transporter activity"/>
    <property type="evidence" value="ECO:0007669"/>
    <property type="project" value="InterPro"/>
</dbReference>
<evidence type="ECO:0000256" key="2">
    <source>
        <dbReference type="ARBA" id="ARBA00022692"/>
    </source>
</evidence>
<dbReference type="EMBL" id="JANBOH010000145">
    <property type="protein sequence ID" value="KAJ1644754.1"/>
    <property type="molecule type" value="Genomic_DNA"/>
</dbReference>
<protein>
    <recommendedName>
        <fullName evidence="8">Magnesium transporter</fullName>
    </recommendedName>
</protein>
<feature type="transmembrane region" description="Helical" evidence="5">
    <location>
        <begin position="74"/>
        <end position="94"/>
    </location>
</feature>
<dbReference type="InterPro" id="IPR008521">
    <property type="entry name" value="Mg_trans_NIPA"/>
</dbReference>
<evidence type="ECO:0000256" key="4">
    <source>
        <dbReference type="ARBA" id="ARBA00023136"/>
    </source>
</evidence>
<feature type="transmembrane region" description="Helical" evidence="5">
    <location>
        <begin position="279"/>
        <end position="299"/>
    </location>
</feature>
<evidence type="ECO:0000256" key="3">
    <source>
        <dbReference type="ARBA" id="ARBA00022989"/>
    </source>
</evidence>
<comment type="caution">
    <text evidence="6">The sequence shown here is derived from an EMBL/GenBank/DDBJ whole genome shotgun (WGS) entry which is preliminary data.</text>
</comment>
<proteinExistence type="predicted"/>
<feature type="transmembrane region" description="Helical" evidence="5">
    <location>
        <begin position="337"/>
        <end position="359"/>
    </location>
</feature>
<evidence type="ECO:0000313" key="7">
    <source>
        <dbReference type="Proteomes" id="UP001145021"/>
    </source>
</evidence>
<dbReference type="PANTHER" id="PTHR12570:SF82">
    <property type="entry name" value="NIPA-LIKE PROTEIN 3"/>
    <property type="match status" value="1"/>
</dbReference>
<keyword evidence="2 5" id="KW-0812">Transmembrane</keyword>
<sequence length="378" mass="40553">MLPVFVAAPLAAVGLVANAVFAKYILSSSFARTDVLGTLLVSIGSCCVAAFGAIDEPPLSLDELLLLYKRPAYIVYFVVYMFLVSGMIFAELYWRRKHCILRRRNRGGAHSSSDSMEIDNSISSRVALRAVSSARFIAESLDRSSPDNATPFVSGNFENSFCDSLQEDTPLLSNQDAIVSSPLSDTDSYASTAVSPALDSNDIVDEMYRQHFSQTNDSLTLVSSGEYKTTRAEQIAKYISGFLSAIISGLICSQTLLLAKSGIGLIVLTLHGKSQIGDPLALAIVAGLIITALANLYYIQRALGLCSTLTVVPLCYCSSSLSALISSLVYFDQLRLLSSIQITMISIGIVLLAIGVVLLSSKADSEDGPLQLPEDPTE</sequence>
<evidence type="ECO:0000256" key="1">
    <source>
        <dbReference type="ARBA" id="ARBA00004141"/>
    </source>
</evidence>
<organism evidence="6 7">
    <name type="scientific">Coemansia asiatica</name>
    <dbReference type="NCBI Taxonomy" id="1052880"/>
    <lineage>
        <taxon>Eukaryota</taxon>
        <taxon>Fungi</taxon>
        <taxon>Fungi incertae sedis</taxon>
        <taxon>Zoopagomycota</taxon>
        <taxon>Kickxellomycotina</taxon>
        <taxon>Kickxellomycetes</taxon>
        <taxon>Kickxellales</taxon>
        <taxon>Kickxellaceae</taxon>
        <taxon>Coemansia</taxon>
    </lineage>
</organism>
<evidence type="ECO:0000313" key="6">
    <source>
        <dbReference type="EMBL" id="KAJ1644754.1"/>
    </source>
</evidence>
<dbReference type="AlphaFoldDB" id="A0A9W7XJG5"/>
<feature type="transmembrane region" description="Helical" evidence="5">
    <location>
        <begin position="6"/>
        <end position="26"/>
    </location>
</feature>
<accession>A0A9W7XJG5</accession>
<keyword evidence="4 5" id="KW-0472">Membrane</keyword>
<keyword evidence="7" id="KW-1185">Reference proteome</keyword>
<comment type="subcellular location">
    <subcellularLocation>
        <location evidence="1">Membrane</location>
        <topology evidence="1">Multi-pass membrane protein</topology>
    </subcellularLocation>
</comment>
<dbReference type="Proteomes" id="UP001145021">
    <property type="component" value="Unassembled WGS sequence"/>
</dbReference>